<evidence type="ECO:0000256" key="3">
    <source>
        <dbReference type="ARBA" id="ARBA00009562"/>
    </source>
</evidence>
<evidence type="ECO:0000256" key="11">
    <source>
        <dbReference type="ARBA" id="ARBA00023141"/>
    </source>
</evidence>
<evidence type="ECO:0000256" key="13">
    <source>
        <dbReference type="ARBA" id="ARBA00025634"/>
    </source>
</evidence>
<protein>
    <recommendedName>
        <fullName evidence="6">Anthranilate synthase component 1</fullName>
        <ecNumber evidence="5">4.1.3.27</ecNumber>
    </recommendedName>
</protein>
<evidence type="ECO:0000256" key="6">
    <source>
        <dbReference type="ARBA" id="ARBA00020653"/>
    </source>
</evidence>
<evidence type="ECO:0000313" key="18">
    <source>
        <dbReference type="Proteomes" id="UP000185628"/>
    </source>
</evidence>
<dbReference type="Pfam" id="PF04715">
    <property type="entry name" value="Anth_synt_I_N"/>
    <property type="match status" value="1"/>
</dbReference>
<dbReference type="Gene3D" id="3.60.120.10">
    <property type="entry name" value="Anthranilate synthase"/>
    <property type="match status" value="1"/>
</dbReference>
<keyword evidence="8" id="KW-0479">Metal-binding</keyword>
<feature type="domain" description="Chorismate-utilising enzyme C-terminal" evidence="15">
    <location>
        <begin position="232"/>
        <end position="489"/>
    </location>
</feature>
<reference evidence="18" key="1">
    <citation type="submission" date="2016-12" db="EMBL/GenBank/DDBJ databases">
        <authorList>
            <person name="Meng X."/>
        </authorList>
    </citation>
    <scope>NUCLEOTIDE SEQUENCE [LARGE SCALE GENOMIC DNA]</scope>
    <source>
        <strain evidence="18">DSM 19116</strain>
    </source>
</reference>
<sequence>MTWGETTPDLAGFRRLAQGSRAVPITRRLLAEDLTPGAAYRTFVNAPGSFILESAEHGEWGRWSFVGANCRTFLISEPDGEAYWHGQVPAGFTVSGPALDLAREAAELLRHGPVGEDCPPFTGGLVGALGWEIVRSLEHLPPRVAPDVPVPDVAMALATDILAFDHRSGDVWLIASAINYDGSDERVDDAYRDALARLDQMEAALEDIPTRGIARREAPAECAEPTFNMAPEEFMAIVARAKDAIRDGEVFQIVLSQRAELACSAEALDVYRVLRATNPSPYMFLLHLPTGEGESFHIVGSSPETLVEVRERAVRTFPIAGSRPRGATPTADARIADELLADPKERAEHVMLVDLARNDLSRVCTPGSVTVPDYMAIKRYSHIMHITSTVTGTLADECEALDALAAAFPAGTLSGAPKVRAMELIDELEPTRRGIYGGVVGYLDWQGNLDMAIAIRTAVIARGRAYVQAGAGIVADSDPQSELHESRTKAAAALAAVARANQLRGEAQ</sequence>
<comment type="caution">
    <text evidence="17">The sequence shown here is derived from an EMBL/GenBank/DDBJ whole genome shotgun (WGS) entry which is preliminary data.</text>
</comment>
<dbReference type="AlphaFoldDB" id="A0A1Q5Q4V5"/>
<dbReference type="InterPro" id="IPR015890">
    <property type="entry name" value="Chorismate_C"/>
</dbReference>
<dbReference type="GO" id="GO:0046872">
    <property type="term" value="F:metal ion binding"/>
    <property type="evidence" value="ECO:0007669"/>
    <property type="project" value="UniProtKB-KW"/>
</dbReference>
<dbReference type="Proteomes" id="UP000185628">
    <property type="component" value="Unassembled WGS sequence"/>
</dbReference>
<dbReference type="Pfam" id="PF00425">
    <property type="entry name" value="Chorismate_bind"/>
    <property type="match status" value="1"/>
</dbReference>
<comment type="pathway">
    <text evidence="2">Amino-acid biosynthesis; L-tryptophan biosynthesis; L-tryptophan from chorismate: step 1/5.</text>
</comment>
<dbReference type="PRINTS" id="PR00095">
    <property type="entry name" value="ANTSNTHASEI"/>
</dbReference>
<dbReference type="OrthoDB" id="3518032at2"/>
<evidence type="ECO:0000256" key="9">
    <source>
        <dbReference type="ARBA" id="ARBA00022822"/>
    </source>
</evidence>
<keyword evidence="10" id="KW-0460">Magnesium</keyword>
<accession>A0A1Q5Q4V5</accession>
<keyword evidence="18" id="KW-1185">Reference proteome</keyword>
<comment type="catalytic activity">
    <reaction evidence="14">
        <text>chorismate + L-glutamine = anthranilate + pyruvate + L-glutamate + H(+)</text>
        <dbReference type="Rhea" id="RHEA:21732"/>
        <dbReference type="ChEBI" id="CHEBI:15361"/>
        <dbReference type="ChEBI" id="CHEBI:15378"/>
        <dbReference type="ChEBI" id="CHEBI:16567"/>
        <dbReference type="ChEBI" id="CHEBI:29748"/>
        <dbReference type="ChEBI" id="CHEBI:29985"/>
        <dbReference type="ChEBI" id="CHEBI:58359"/>
        <dbReference type="EC" id="4.1.3.27"/>
    </reaction>
</comment>
<dbReference type="InterPro" id="IPR006805">
    <property type="entry name" value="Anth_synth_I_N"/>
</dbReference>
<feature type="domain" description="Anthranilate synthase component I N-terminal" evidence="16">
    <location>
        <begin position="33"/>
        <end position="172"/>
    </location>
</feature>
<evidence type="ECO:0000256" key="14">
    <source>
        <dbReference type="ARBA" id="ARBA00047683"/>
    </source>
</evidence>
<dbReference type="InterPro" id="IPR019999">
    <property type="entry name" value="Anth_synth_I-like"/>
</dbReference>
<gene>
    <name evidence="17" type="ORF">BSZ39_01900</name>
</gene>
<name>A0A1Q5Q4V5_9ACTO</name>
<evidence type="ECO:0000256" key="2">
    <source>
        <dbReference type="ARBA" id="ARBA00004873"/>
    </source>
</evidence>
<proteinExistence type="inferred from homology"/>
<comment type="similarity">
    <text evidence="3">Belongs to the anthranilate synthase component I family.</text>
</comment>
<keyword evidence="9" id="KW-0822">Tryptophan biosynthesis</keyword>
<dbReference type="GO" id="GO:0004049">
    <property type="term" value="F:anthranilate synthase activity"/>
    <property type="evidence" value="ECO:0007669"/>
    <property type="project" value="UniProtKB-EC"/>
</dbReference>
<comment type="subunit">
    <text evidence="4">Heterotetramer consisting of two non-identical subunits: a beta subunit (TrpG) and a large alpha subunit (TrpE).</text>
</comment>
<dbReference type="EC" id="4.1.3.27" evidence="5"/>
<dbReference type="RefSeq" id="WP_073715704.1">
    <property type="nucleotide sequence ID" value="NZ_MQVR01000006.1"/>
</dbReference>
<evidence type="ECO:0000256" key="8">
    <source>
        <dbReference type="ARBA" id="ARBA00022723"/>
    </source>
</evidence>
<organism evidence="17 18">
    <name type="scientific">Bowdeniella nasicola</name>
    <dbReference type="NCBI Taxonomy" id="208480"/>
    <lineage>
        <taxon>Bacteria</taxon>
        <taxon>Bacillati</taxon>
        <taxon>Actinomycetota</taxon>
        <taxon>Actinomycetes</taxon>
        <taxon>Actinomycetales</taxon>
        <taxon>Actinomycetaceae</taxon>
        <taxon>Bowdeniella</taxon>
    </lineage>
</organism>
<evidence type="ECO:0000256" key="12">
    <source>
        <dbReference type="ARBA" id="ARBA00023239"/>
    </source>
</evidence>
<dbReference type="PANTHER" id="PTHR11236:SF46">
    <property type="entry name" value="ANTHRANILATE SYNTHASE COMPONENT 1"/>
    <property type="match status" value="1"/>
</dbReference>
<evidence type="ECO:0000256" key="1">
    <source>
        <dbReference type="ARBA" id="ARBA00001946"/>
    </source>
</evidence>
<keyword evidence="12" id="KW-0456">Lyase</keyword>
<evidence type="ECO:0000259" key="15">
    <source>
        <dbReference type="Pfam" id="PF00425"/>
    </source>
</evidence>
<keyword evidence="7" id="KW-0028">Amino-acid biosynthesis</keyword>
<evidence type="ECO:0000256" key="4">
    <source>
        <dbReference type="ARBA" id="ARBA00011575"/>
    </source>
</evidence>
<comment type="cofactor">
    <cofactor evidence="1">
        <name>Mg(2+)</name>
        <dbReference type="ChEBI" id="CHEBI:18420"/>
    </cofactor>
</comment>
<dbReference type="SUPFAM" id="SSF56322">
    <property type="entry name" value="ADC synthase"/>
    <property type="match status" value="1"/>
</dbReference>
<evidence type="ECO:0000259" key="16">
    <source>
        <dbReference type="Pfam" id="PF04715"/>
    </source>
</evidence>
<dbReference type="EMBL" id="MQVR01000006">
    <property type="protein sequence ID" value="OKL54854.1"/>
    <property type="molecule type" value="Genomic_DNA"/>
</dbReference>
<evidence type="ECO:0000313" key="17">
    <source>
        <dbReference type="EMBL" id="OKL54854.1"/>
    </source>
</evidence>
<keyword evidence="11" id="KW-0057">Aromatic amino acid biosynthesis</keyword>
<dbReference type="GO" id="GO:0000162">
    <property type="term" value="P:L-tryptophan biosynthetic process"/>
    <property type="evidence" value="ECO:0007669"/>
    <property type="project" value="UniProtKB-KW"/>
</dbReference>
<evidence type="ECO:0000256" key="7">
    <source>
        <dbReference type="ARBA" id="ARBA00022605"/>
    </source>
</evidence>
<comment type="function">
    <text evidence="13">Part of a heterotetrameric complex that catalyzes the two-step biosynthesis of anthranilate, an intermediate in the biosynthesis of L-tryptophan. In the first step, the glutamine-binding beta subunit (TrpG) of anthranilate synthase (AS) provides the glutamine amidotransferase activity which generates ammonia as a substrate that, along with chorismate, is used in the second step, catalyzed by the large alpha subunit of AS (TrpE) to produce anthranilate. In the absence of TrpG, TrpE can synthesize anthranilate directly from chorismate and high concentrations of ammonia.</text>
</comment>
<dbReference type="PANTHER" id="PTHR11236">
    <property type="entry name" value="AMINOBENZOATE/ANTHRANILATE SYNTHASE"/>
    <property type="match status" value="1"/>
</dbReference>
<dbReference type="InterPro" id="IPR005801">
    <property type="entry name" value="ADC_synthase"/>
</dbReference>
<evidence type="ECO:0000256" key="10">
    <source>
        <dbReference type="ARBA" id="ARBA00022842"/>
    </source>
</evidence>
<evidence type="ECO:0000256" key="5">
    <source>
        <dbReference type="ARBA" id="ARBA00012266"/>
    </source>
</evidence>